<dbReference type="InParanoid" id="A0A165B5P4"/>
<accession>A0A165B5P4</accession>
<evidence type="ECO:0000313" key="1">
    <source>
        <dbReference type="EMBL" id="KZV79875.1"/>
    </source>
</evidence>
<protein>
    <recommendedName>
        <fullName evidence="3">Nudix hydrolase domain-containing protein</fullName>
    </recommendedName>
</protein>
<evidence type="ECO:0008006" key="3">
    <source>
        <dbReference type="Google" id="ProtNLM"/>
    </source>
</evidence>
<keyword evidence="2" id="KW-1185">Reference proteome</keyword>
<name>A0A165B5P4_EXIGL</name>
<reference evidence="1 2" key="1">
    <citation type="journal article" date="2016" name="Mol. Biol. Evol.">
        <title>Comparative Genomics of Early-Diverging Mushroom-Forming Fungi Provides Insights into the Origins of Lignocellulose Decay Capabilities.</title>
        <authorList>
            <person name="Nagy L.G."/>
            <person name="Riley R."/>
            <person name="Tritt A."/>
            <person name="Adam C."/>
            <person name="Daum C."/>
            <person name="Floudas D."/>
            <person name="Sun H."/>
            <person name="Yadav J.S."/>
            <person name="Pangilinan J."/>
            <person name="Larsson K.H."/>
            <person name="Matsuura K."/>
            <person name="Barry K."/>
            <person name="Labutti K."/>
            <person name="Kuo R."/>
            <person name="Ohm R.A."/>
            <person name="Bhattacharya S.S."/>
            <person name="Shirouzu T."/>
            <person name="Yoshinaga Y."/>
            <person name="Martin F.M."/>
            <person name="Grigoriev I.V."/>
            <person name="Hibbett D.S."/>
        </authorList>
    </citation>
    <scope>NUCLEOTIDE SEQUENCE [LARGE SCALE GENOMIC DNA]</scope>
    <source>
        <strain evidence="1 2">HHB12029</strain>
    </source>
</reference>
<gene>
    <name evidence="1" type="ORF">EXIGLDRAFT_756658</name>
</gene>
<dbReference type="OrthoDB" id="10259236at2759"/>
<sequence length="209" mass="23870">MNLGAERYHYKTTQNSTRLLANVFWASADFRVQTGVVLIHPKQERVFMVYNKRLDMTTLPRGKSGDIDALLGSPAESVQAMCGHQCTLLPLPKLVKEYTEPEHEAIARIEDERSVDPFYITFDTLWVDTPTERWSQGYQLITFWYAAYVDGDISPNSTTRLDPSARWVPLQDVSAALKGDDFGSKIFGVFTQLWDYLKTPAEQRQTVLK</sequence>
<dbReference type="Proteomes" id="UP000077266">
    <property type="component" value="Unassembled WGS sequence"/>
</dbReference>
<organism evidence="1 2">
    <name type="scientific">Exidia glandulosa HHB12029</name>
    <dbReference type="NCBI Taxonomy" id="1314781"/>
    <lineage>
        <taxon>Eukaryota</taxon>
        <taxon>Fungi</taxon>
        <taxon>Dikarya</taxon>
        <taxon>Basidiomycota</taxon>
        <taxon>Agaricomycotina</taxon>
        <taxon>Agaricomycetes</taxon>
        <taxon>Auriculariales</taxon>
        <taxon>Exidiaceae</taxon>
        <taxon>Exidia</taxon>
    </lineage>
</organism>
<dbReference type="EMBL" id="KV426549">
    <property type="protein sequence ID" value="KZV79875.1"/>
    <property type="molecule type" value="Genomic_DNA"/>
</dbReference>
<proteinExistence type="predicted"/>
<evidence type="ECO:0000313" key="2">
    <source>
        <dbReference type="Proteomes" id="UP000077266"/>
    </source>
</evidence>
<dbReference type="AlphaFoldDB" id="A0A165B5P4"/>